<dbReference type="Gene3D" id="3.10.20.90">
    <property type="entry name" value="Phosphatidylinositol 3-kinase Catalytic Subunit, Chain A, domain 1"/>
    <property type="match status" value="1"/>
</dbReference>
<evidence type="ECO:0000259" key="9">
    <source>
        <dbReference type="Pfam" id="PF19053"/>
    </source>
</evidence>
<feature type="transmembrane region" description="Helical" evidence="8">
    <location>
        <begin position="453"/>
        <end position="473"/>
    </location>
</feature>
<feature type="region of interest" description="Disordered" evidence="7">
    <location>
        <begin position="339"/>
        <end position="358"/>
    </location>
</feature>
<feature type="transmembrane region" description="Helical" evidence="8">
    <location>
        <begin position="372"/>
        <end position="391"/>
    </location>
</feature>
<gene>
    <name evidence="10" type="ORF">DFR68_102659</name>
</gene>
<evidence type="ECO:0000256" key="8">
    <source>
        <dbReference type="SAM" id="Phobius"/>
    </source>
</evidence>
<feature type="transmembrane region" description="Helical" evidence="8">
    <location>
        <begin position="168"/>
        <end position="187"/>
    </location>
</feature>
<evidence type="ECO:0000313" key="10">
    <source>
        <dbReference type="EMBL" id="RDI54531.1"/>
    </source>
</evidence>
<feature type="transmembrane region" description="Helical" evidence="8">
    <location>
        <begin position="229"/>
        <end position="249"/>
    </location>
</feature>
<dbReference type="Proteomes" id="UP000255355">
    <property type="component" value="Unassembled WGS sequence"/>
</dbReference>
<feature type="transmembrane region" description="Helical" evidence="8">
    <location>
        <begin position="485"/>
        <end position="508"/>
    </location>
</feature>
<organism evidence="10 11">
    <name type="scientific">Nocardia mexicana</name>
    <dbReference type="NCBI Taxonomy" id="279262"/>
    <lineage>
        <taxon>Bacteria</taxon>
        <taxon>Bacillati</taxon>
        <taxon>Actinomycetota</taxon>
        <taxon>Actinomycetes</taxon>
        <taxon>Mycobacteriales</taxon>
        <taxon>Nocardiaceae</taxon>
        <taxon>Nocardia</taxon>
    </lineage>
</organism>
<dbReference type="EMBL" id="QQAZ01000002">
    <property type="protein sequence ID" value="RDI54531.1"/>
    <property type="molecule type" value="Genomic_DNA"/>
</dbReference>
<sequence>MSTAFAPAPPPAAPTQQPSAEVARARIAVMVGNYQVDVVVPTKFTIETFIDDLLGVLSRAIDDETVDFVPPAGQWSLARPGEPPIPRWRSLADHDVVDGTVLMLSVIESAEVFTPVVEDITDALAGINEREFAEFDSGTAVIVGLAVLGFGATATAALLSLSWTETGSLLWCGLPALLLGAIGWAAALSAGRKRAAPRICLGLALTALPLLFAGGAMLVPPAYGEPGPFAAANVAAGSVVAAVAAATMLRLTRLGIATLMAVTVLGVVVCAVVLPLTYLDISLEQVAGGAVFVGIILLTAAPRLAVISARIRPPDLPDPGTEVAPATLADIFDAESAREADPEQAETQESEKRRAQAESSIEHRARLAVTSLRGLIAAVSVLLSVSVIISAATAPGGIREIVMGAAVAGILAMRSRWYPDLVQAISLISAAAVTVAGIGFVLVGAYGTGYARLVVALVVALAAGAGCVAALRLPGKRLSPVTRRVIDLIEFALILIVPIIACWVMGIYTAMRAL</sequence>
<keyword evidence="5 8" id="KW-1133">Transmembrane helix</keyword>
<evidence type="ECO:0000313" key="11">
    <source>
        <dbReference type="Proteomes" id="UP000255355"/>
    </source>
</evidence>
<dbReference type="STRING" id="1210089.GCA_001613165_07434"/>
<keyword evidence="4 8" id="KW-0812">Transmembrane</keyword>
<evidence type="ECO:0000256" key="6">
    <source>
        <dbReference type="ARBA" id="ARBA00023136"/>
    </source>
</evidence>
<dbReference type="InterPro" id="IPR044049">
    <property type="entry name" value="EccD_transm"/>
</dbReference>
<evidence type="ECO:0000256" key="7">
    <source>
        <dbReference type="SAM" id="MobiDB-lite"/>
    </source>
</evidence>
<evidence type="ECO:0000256" key="3">
    <source>
        <dbReference type="ARBA" id="ARBA00022475"/>
    </source>
</evidence>
<keyword evidence="11" id="KW-1185">Reference proteome</keyword>
<evidence type="ECO:0000256" key="5">
    <source>
        <dbReference type="ARBA" id="ARBA00022989"/>
    </source>
</evidence>
<dbReference type="RefSeq" id="WP_068031247.1">
    <property type="nucleotide sequence ID" value="NZ_QQAZ01000002.1"/>
</dbReference>
<protein>
    <submittedName>
        <fullName evidence="10">Type VII secretion integral membrane protein EccD</fullName>
    </submittedName>
</protein>
<evidence type="ECO:0000256" key="1">
    <source>
        <dbReference type="ARBA" id="ARBA00004651"/>
    </source>
</evidence>
<feature type="transmembrane region" description="Helical" evidence="8">
    <location>
        <begin position="199"/>
        <end position="223"/>
    </location>
</feature>
<dbReference type="GO" id="GO:0005886">
    <property type="term" value="C:plasma membrane"/>
    <property type="evidence" value="ECO:0007669"/>
    <property type="project" value="UniProtKB-SubCell"/>
</dbReference>
<evidence type="ECO:0000256" key="2">
    <source>
        <dbReference type="ARBA" id="ARBA00006162"/>
    </source>
</evidence>
<feature type="transmembrane region" description="Helical" evidence="8">
    <location>
        <begin position="285"/>
        <end position="306"/>
    </location>
</feature>
<comment type="caution">
    <text evidence="10">The sequence shown here is derived from an EMBL/GenBank/DDBJ whole genome shotgun (WGS) entry which is preliminary data.</text>
</comment>
<dbReference type="Pfam" id="PF19053">
    <property type="entry name" value="EccD"/>
    <property type="match status" value="1"/>
</dbReference>
<feature type="transmembrane region" description="Helical" evidence="8">
    <location>
        <begin position="140"/>
        <end position="162"/>
    </location>
</feature>
<comment type="similarity">
    <text evidence="2">Belongs to the EccD/Snm4 family.</text>
</comment>
<proteinExistence type="inferred from homology"/>
<dbReference type="Pfam" id="PF08817">
    <property type="entry name" value="YukD"/>
    <property type="match status" value="1"/>
</dbReference>
<feature type="domain" description="EccD-like transmembrane" evidence="9">
    <location>
        <begin position="146"/>
        <end position="514"/>
    </location>
</feature>
<dbReference type="InterPro" id="IPR024962">
    <property type="entry name" value="YukD-like"/>
</dbReference>
<dbReference type="PIRSF" id="PIRSF017804">
    <property type="entry name" value="Secretion_EccD1"/>
    <property type="match status" value="1"/>
</dbReference>
<keyword evidence="6 8" id="KW-0472">Membrane</keyword>
<dbReference type="NCBIfam" id="TIGR03920">
    <property type="entry name" value="T7SS_EccD"/>
    <property type="match status" value="1"/>
</dbReference>
<dbReference type="AlphaFoldDB" id="A0A370HDH5"/>
<accession>A0A370HDH5</accession>
<feature type="transmembrane region" description="Helical" evidence="8">
    <location>
        <begin position="256"/>
        <end position="279"/>
    </location>
</feature>
<keyword evidence="3" id="KW-1003">Cell membrane</keyword>
<dbReference type="OrthoDB" id="4529991at2"/>
<reference evidence="10 11" key="1">
    <citation type="submission" date="2018-07" db="EMBL/GenBank/DDBJ databases">
        <title>Genomic Encyclopedia of Type Strains, Phase IV (KMG-IV): sequencing the most valuable type-strain genomes for metagenomic binning, comparative biology and taxonomic classification.</title>
        <authorList>
            <person name="Goeker M."/>
        </authorList>
    </citation>
    <scope>NUCLEOTIDE SEQUENCE [LARGE SCALE GENOMIC DNA]</scope>
    <source>
        <strain evidence="10 11">DSM 44952</strain>
    </source>
</reference>
<name>A0A370HDH5_9NOCA</name>
<feature type="compositionally biased region" description="Basic and acidic residues" evidence="7">
    <location>
        <begin position="349"/>
        <end position="358"/>
    </location>
</feature>
<feature type="transmembrane region" description="Helical" evidence="8">
    <location>
        <begin position="425"/>
        <end position="447"/>
    </location>
</feature>
<evidence type="ECO:0000256" key="4">
    <source>
        <dbReference type="ARBA" id="ARBA00022692"/>
    </source>
</evidence>
<dbReference type="InterPro" id="IPR006707">
    <property type="entry name" value="T7SS_EccD"/>
</dbReference>
<comment type="subcellular location">
    <subcellularLocation>
        <location evidence="1">Cell membrane</location>
        <topology evidence="1">Multi-pass membrane protein</topology>
    </subcellularLocation>
</comment>